<keyword evidence="2" id="KW-1185">Reference proteome</keyword>
<evidence type="ECO:0000313" key="2">
    <source>
        <dbReference type="Proteomes" id="UP000276133"/>
    </source>
</evidence>
<dbReference type="Proteomes" id="UP000276133">
    <property type="component" value="Unassembled WGS sequence"/>
</dbReference>
<reference evidence="1 2" key="1">
    <citation type="journal article" date="2018" name="Sci. Rep.">
        <title>Genomic signatures of local adaptation to the degree of environmental predictability in rotifers.</title>
        <authorList>
            <person name="Franch-Gras L."/>
            <person name="Hahn C."/>
            <person name="Garcia-Roger E.M."/>
            <person name="Carmona M.J."/>
            <person name="Serra M."/>
            <person name="Gomez A."/>
        </authorList>
    </citation>
    <scope>NUCLEOTIDE SEQUENCE [LARGE SCALE GENOMIC DNA]</scope>
    <source>
        <strain evidence="1">HYR1</strain>
    </source>
</reference>
<dbReference type="AlphaFoldDB" id="A0A3M7SND6"/>
<accession>A0A3M7SND6</accession>
<organism evidence="1 2">
    <name type="scientific">Brachionus plicatilis</name>
    <name type="common">Marine rotifer</name>
    <name type="synonym">Brachionus muelleri</name>
    <dbReference type="NCBI Taxonomy" id="10195"/>
    <lineage>
        <taxon>Eukaryota</taxon>
        <taxon>Metazoa</taxon>
        <taxon>Spiralia</taxon>
        <taxon>Gnathifera</taxon>
        <taxon>Rotifera</taxon>
        <taxon>Eurotatoria</taxon>
        <taxon>Monogononta</taxon>
        <taxon>Pseudotrocha</taxon>
        <taxon>Ploima</taxon>
        <taxon>Brachionidae</taxon>
        <taxon>Brachionus</taxon>
    </lineage>
</organism>
<gene>
    <name evidence="1" type="ORF">BpHYR1_011239</name>
</gene>
<dbReference type="EMBL" id="REGN01001064">
    <property type="protein sequence ID" value="RNA37303.1"/>
    <property type="molecule type" value="Genomic_DNA"/>
</dbReference>
<protein>
    <submittedName>
        <fullName evidence="1">Uncharacterized protein</fullName>
    </submittedName>
</protein>
<sequence length="69" mass="7894">MTRAYSRASVCAALEQQHSTKIDNLNCLFIGNKKEKKVRYFIKSSDYKSTRMATRCGVRLSDISVILFT</sequence>
<name>A0A3M7SND6_BRAPC</name>
<comment type="caution">
    <text evidence="1">The sequence shown here is derived from an EMBL/GenBank/DDBJ whole genome shotgun (WGS) entry which is preliminary data.</text>
</comment>
<evidence type="ECO:0000313" key="1">
    <source>
        <dbReference type="EMBL" id="RNA37303.1"/>
    </source>
</evidence>
<proteinExistence type="predicted"/>